<dbReference type="RefSeq" id="WP_079640273.1">
    <property type="nucleotide sequence ID" value="NZ_FUYP01000066.1"/>
</dbReference>
<gene>
    <name evidence="2" type="ORF">SAMN06295937_10665</name>
</gene>
<dbReference type="Proteomes" id="UP000190044">
    <property type="component" value="Unassembled WGS sequence"/>
</dbReference>
<sequence>MTRITIIDGHPDPNGTRYVHALADAYAAGGEAAGHEVRRIEIAELDFPILRSAGEWRDNAPAAAIHKAQTDIRWANHVVILYPLWLGDVPVLRGHSVYLLRCRCQRVGETSRDRRSS</sequence>
<evidence type="ECO:0000313" key="3">
    <source>
        <dbReference type="Proteomes" id="UP000190044"/>
    </source>
</evidence>
<protein>
    <submittedName>
        <fullName evidence="2">Flavodoxin-like fold</fullName>
    </submittedName>
</protein>
<dbReference type="Pfam" id="PF02525">
    <property type="entry name" value="Flavodoxin_2"/>
    <property type="match status" value="1"/>
</dbReference>
<dbReference type="AlphaFoldDB" id="A0A1T5GAB4"/>
<accession>A0A1T5GAB4</accession>
<dbReference type="OrthoDB" id="9798454at2"/>
<dbReference type="InterPro" id="IPR003680">
    <property type="entry name" value="Flavodoxin_fold"/>
</dbReference>
<evidence type="ECO:0000313" key="2">
    <source>
        <dbReference type="EMBL" id="SKC05346.1"/>
    </source>
</evidence>
<evidence type="ECO:0000259" key="1">
    <source>
        <dbReference type="Pfam" id="PF02525"/>
    </source>
</evidence>
<dbReference type="SUPFAM" id="SSF52218">
    <property type="entry name" value="Flavoproteins"/>
    <property type="match status" value="1"/>
</dbReference>
<feature type="domain" description="Flavodoxin-like fold" evidence="1">
    <location>
        <begin position="3"/>
        <end position="90"/>
    </location>
</feature>
<proteinExistence type="predicted"/>
<reference evidence="3" key="1">
    <citation type="submission" date="2017-02" db="EMBL/GenBank/DDBJ databases">
        <authorList>
            <person name="Varghese N."/>
            <person name="Submissions S."/>
        </authorList>
    </citation>
    <scope>NUCLEOTIDE SEQUENCE [LARGE SCALE GENOMIC DNA]</scope>
    <source>
        <strain evidence="3">R11H</strain>
    </source>
</reference>
<dbReference type="EMBL" id="FUYP01000066">
    <property type="protein sequence ID" value="SKC05346.1"/>
    <property type="molecule type" value="Genomic_DNA"/>
</dbReference>
<organism evidence="2 3">
    <name type="scientific">Sphingopyxis flava</name>
    <dbReference type="NCBI Taxonomy" id="1507287"/>
    <lineage>
        <taxon>Bacteria</taxon>
        <taxon>Pseudomonadati</taxon>
        <taxon>Pseudomonadota</taxon>
        <taxon>Alphaproteobacteria</taxon>
        <taxon>Sphingomonadales</taxon>
        <taxon>Sphingomonadaceae</taxon>
        <taxon>Sphingopyxis</taxon>
    </lineage>
</organism>
<keyword evidence="3" id="KW-1185">Reference proteome</keyword>
<name>A0A1T5GAB4_9SPHN</name>
<dbReference type="Gene3D" id="3.40.50.360">
    <property type="match status" value="1"/>
</dbReference>
<dbReference type="InterPro" id="IPR029039">
    <property type="entry name" value="Flavoprotein-like_sf"/>
</dbReference>